<feature type="compositionally biased region" description="Acidic residues" evidence="4">
    <location>
        <begin position="563"/>
        <end position="605"/>
    </location>
</feature>
<evidence type="ECO:0000256" key="2">
    <source>
        <dbReference type="ARBA" id="ARBA00005907"/>
    </source>
</evidence>
<reference evidence="6" key="1">
    <citation type="submission" date="2025-08" db="UniProtKB">
        <authorList>
            <consortium name="RefSeq"/>
        </authorList>
    </citation>
    <scope>IDENTIFICATION</scope>
    <source>
        <tissue evidence="6">Testes</tissue>
    </source>
</reference>
<feature type="compositionally biased region" description="Basic and acidic residues" evidence="4">
    <location>
        <begin position="543"/>
        <end position="553"/>
    </location>
</feature>
<evidence type="ECO:0000256" key="3">
    <source>
        <dbReference type="ARBA" id="ARBA00023242"/>
    </source>
</evidence>
<feature type="compositionally biased region" description="Acidic residues" evidence="4">
    <location>
        <begin position="518"/>
        <end position="542"/>
    </location>
</feature>
<gene>
    <name evidence="6" type="primary">LOC102807281</name>
</gene>
<protein>
    <submittedName>
        <fullName evidence="6">Nucleolar complex protein 2 homolog</fullName>
    </submittedName>
</protein>
<dbReference type="GeneID" id="102807281"/>
<dbReference type="PANTHER" id="PTHR12687">
    <property type="entry name" value="NUCLEOLAR COMPLEX 2 AND RAD4-RELATED"/>
    <property type="match status" value="1"/>
</dbReference>
<name>A0ABM0MIR7_SACKO</name>
<feature type="region of interest" description="Disordered" evidence="4">
    <location>
        <begin position="497"/>
        <end position="605"/>
    </location>
</feature>
<dbReference type="Pfam" id="PF03715">
    <property type="entry name" value="Noc2"/>
    <property type="match status" value="1"/>
</dbReference>
<keyword evidence="3" id="KW-0539">Nucleus</keyword>
<comment type="subcellular location">
    <subcellularLocation>
        <location evidence="1">Nucleus</location>
    </subcellularLocation>
</comment>
<dbReference type="RefSeq" id="XP_006819908.1">
    <property type="nucleotide sequence ID" value="XM_006819845.1"/>
</dbReference>
<dbReference type="PANTHER" id="PTHR12687:SF4">
    <property type="entry name" value="NUCLEOLAR COMPLEX PROTEIN 2 HOMOLOG"/>
    <property type="match status" value="1"/>
</dbReference>
<feature type="compositionally biased region" description="Basic and acidic residues" evidence="4">
    <location>
        <begin position="498"/>
        <end position="515"/>
    </location>
</feature>
<evidence type="ECO:0000313" key="5">
    <source>
        <dbReference type="Proteomes" id="UP000694865"/>
    </source>
</evidence>
<evidence type="ECO:0000256" key="4">
    <source>
        <dbReference type="SAM" id="MobiDB-lite"/>
    </source>
</evidence>
<comment type="similarity">
    <text evidence="2">Belongs to the NOC2 family.</text>
</comment>
<organism evidence="5 6">
    <name type="scientific">Saccoglossus kowalevskii</name>
    <name type="common">Acorn worm</name>
    <dbReference type="NCBI Taxonomy" id="10224"/>
    <lineage>
        <taxon>Eukaryota</taxon>
        <taxon>Metazoa</taxon>
        <taxon>Hemichordata</taxon>
        <taxon>Enteropneusta</taxon>
        <taxon>Harrimaniidae</taxon>
        <taxon>Saccoglossus</taxon>
    </lineage>
</organism>
<dbReference type="InterPro" id="IPR005343">
    <property type="entry name" value="Noc2"/>
</dbReference>
<evidence type="ECO:0000256" key="1">
    <source>
        <dbReference type="ARBA" id="ARBA00004123"/>
    </source>
</evidence>
<accession>A0ABM0MIR7</accession>
<proteinExistence type="inferred from homology"/>
<keyword evidence="5" id="KW-1185">Reference proteome</keyword>
<sequence length="605" mass="70838">MGKGDQHLRYGSHNLATKQTFNDNHSPVVFHDLVKAFKSAVQQTEREEQQETGKYKVEGSVVFNALVNTCVRCVPTTLLHNLKLKDHKQKKFVLPSSSKKWMRFKHSVKSYLSDVIRKLVSIWSTGEETSRVLAFLSIYRLSYNLQESMLEFSLKQMYMGYVRNCKFTSPSVLPMINFMQRSLTEIFAINIQVTYQHAFIYIRQLAIHLRNAITTKKKDTYQAVYNWQYIHCLYLWCRVLSTIQPIGMLQPLIYPLVQITMGAIKLIYYDINLIYYDINLVYYDINLIYYDINLMHRTLCEQRVFEQTDWNRKHSSISFKPINFAIVLKLSKSQLQERAFKDGLIDQLYDLLMEHLNIHSHCIGFPELALPLIVELKTFLKKCKIVNYCRQMKSLLDKIQDNCAVISKRRDATTINLSDDAAVVSWEIRSKQEGTPIGNLYKTYKNLRERELKHASKNKFDDHVVIERKKKKEKDKKEMTGLFVSSDDDSDIDTFFDPGDKKMSMDRKKEKRVAVQDEVSESDDDDNTDDENEDDDEEEVDEIVVKETKEQLQKKHKLGKGDVDDEEDIVEEFELSSSEEEVENDDDDDDNDDDDDDDDDDDEED</sequence>
<evidence type="ECO:0000313" key="6">
    <source>
        <dbReference type="RefSeq" id="XP_006819908.1"/>
    </source>
</evidence>
<dbReference type="Proteomes" id="UP000694865">
    <property type="component" value="Unplaced"/>
</dbReference>